<feature type="transmembrane region" description="Helical" evidence="1">
    <location>
        <begin position="62"/>
        <end position="81"/>
    </location>
</feature>
<feature type="transmembrane region" description="Helical" evidence="1">
    <location>
        <begin position="101"/>
        <end position="119"/>
    </location>
</feature>
<keyword evidence="1" id="KW-1133">Transmembrane helix</keyword>
<keyword evidence="3" id="KW-1185">Reference proteome</keyword>
<feature type="transmembrane region" description="Helical" evidence="1">
    <location>
        <begin position="197"/>
        <end position="219"/>
    </location>
</feature>
<dbReference type="EMBL" id="JACIDK010000003">
    <property type="protein sequence ID" value="MBB3891512.1"/>
    <property type="molecule type" value="Genomic_DNA"/>
</dbReference>
<comment type="caution">
    <text evidence="2">The sequence shown here is derived from an EMBL/GenBank/DDBJ whole genome shotgun (WGS) entry which is preliminary data.</text>
</comment>
<evidence type="ECO:0008006" key="4">
    <source>
        <dbReference type="Google" id="ProtNLM"/>
    </source>
</evidence>
<evidence type="ECO:0000313" key="2">
    <source>
        <dbReference type="EMBL" id="MBB3891512.1"/>
    </source>
</evidence>
<accession>A0A840A241</accession>
<reference evidence="2 3" key="1">
    <citation type="submission" date="2020-08" db="EMBL/GenBank/DDBJ databases">
        <title>Genomic Encyclopedia of Type Strains, Phase IV (KMG-IV): sequencing the most valuable type-strain genomes for metagenomic binning, comparative biology and taxonomic classification.</title>
        <authorList>
            <person name="Goeker M."/>
        </authorList>
    </citation>
    <scope>NUCLEOTIDE SEQUENCE [LARGE SCALE GENOMIC DNA]</scope>
    <source>
        <strain evidence="2 3">DSM 21793</strain>
    </source>
</reference>
<dbReference type="AlphaFoldDB" id="A0A840A241"/>
<feature type="transmembrane region" description="Helical" evidence="1">
    <location>
        <begin position="139"/>
        <end position="158"/>
    </location>
</feature>
<keyword evidence="1" id="KW-0812">Transmembrane</keyword>
<keyword evidence="1" id="KW-0472">Membrane</keyword>
<sequence>MDFMKILRSFEDFIFEATSWLAFYPLTLWRVVTRPMTWMAYSDAEQSDEGEGRYDRALSPPLLLLLTVVLLNAISSATHSAPDTTSEVVKAMNSTPENQALTRALVFSLLPLVAAIMMLRARREALSRDALRAPFYAQCYLAAPCALILNSGLFIFAHDQLSNTLGIAVMVIGAAWFLFAQSRWFSAKLAVGLAKGAIWAAGSTVTAIVCLLAILIPIASI</sequence>
<dbReference type="RefSeq" id="WP_183772564.1">
    <property type="nucleotide sequence ID" value="NZ_JACIDK010000003.1"/>
</dbReference>
<proteinExistence type="predicted"/>
<name>A0A840A241_9CAUL</name>
<gene>
    <name evidence="2" type="ORF">GGQ61_002240</name>
</gene>
<organism evidence="2 3">
    <name type="scientific">Phenylobacterium haematophilum</name>
    <dbReference type="NCBI Taxonomy" id="98513"/>
    <lineage>
        <taxon>Bacteria</taxon>
        <taxon>Pseudomonadati</taxon>
        <taxon>Pseudomonadota</taxon>
        <taxon>Alphaproteobacteria</taxon>
        <taxon>Caulobacterales</taxon>
        <taxon>Caulobacteraceae</taxon>
        <taxon>Phenylobacterium</taxon>
    </lineage>
</organism>
<evidence type="ECO:0000256" key="1">
    <source>
        <dbReference type="SAM" id="Phobius"/>
    </source>
</evidence>
<feature type="transmembrane region" description="Helical" evidence="1">
    <location>
        <begin position="164"/>
        <end position="185"/>
    </location>
</feature>
<evidence type="ECO:0000313" key="3">
    <source>
        <dbReference type="Proteomes" id="UP000530564"/>
    </source>
</evidence>
<dbReference type="Proteomes" id="UP000530564">
    <property type="component" value="Unassembled WGS sequence"/>
</dbReference>
<protein>
    <recommendedName>
        <fullName evidence="4">Permease</fullName>
    </recommendedName>
</protein>